<dbReference type="EMBL" id="JAETWB010000196">
    <property type="protein sequence ID" value="MBL6082834.1"/>
    <property type="molecule type" value="Genomic_DNA"/>
</dbReference>
<evidence type="ECO:0000313" key="1">
    <source>
        <dbReference type="EMBL" id="MBL6082834.1"/>
    </source>
</evidence>
<keyword evidence="2" id="KW-1185">Reference proteome</keyword>
<evidence type="ECO:0000313" key="2">
    <source>
        <dbReference type="Proteomes" id="UP000660885"/>
    </source>
</evidence>
<name>A0ABS1UDQ5_9PROT</name>
<sequence>DVPHQPVVLPERVFDPNYERRTLPSELYVPDRY</sequence>
<keyword evidence="1" id="KW-0418">Kinase</keyword>
<reference evidence="1 2" key="1">
    <citation type="submission" date="2021-01" db="EMBL/GenBank/DDBJ databases">
        <title>Belnapia mucosa sp. nov. and Belnapia arida sp. nov., isolated from the Tabernas Desert (Almeria, Spain).</title>
        <authorList>
            <person name="Molina-Menor E."/>
            <person name="Vidal-Verdu A."/>
            <person name="Calonge A."/>
            <person name="Satari L."/>
            <person name="Pereto J."/>
            <person name="Porcar M."/>
        </authorList>
    </citation>
    <scope>NUCLEOTIDE SEQUENCE [LARGE SCALE GENOMIC DNA]</scope>
    <source>
        <strain evidence="1 2">T18</strain>
    </source>
</reference>
<protein>
    <submittedName>
        <fullName evidence="1">Polyphosphate kinase 2</fullName>
    </submittedName>
</protein>
<organism evidence="1 2">
    <name type="scientific">Belnapia arida</name>
    <dbReference type="NCBI Taxonomy" id="2804533"/>
    <lineage>
        <taxon>Bacteria</taxon>
        <taxon>Pseudomonadati</taxon>
        <taxon>Pseudomonadota</taxon>
        <taxon>Alphaproteobacteria</taxon>
        <taxon>Acetobacterales</taxon>
        <taxon>Roseomonadaceae</taxon>
        <taxon>Belnapia</taxon>
    </lineage>
</organism>
<proteinExistence type="predicted"/>
<dbReference type="Proteomes" id="UP000660885">
    <property type="component" value="Unassembled WGS sequence"/>
</dbReference>
<comment type="caution">
    <text evidence="1">The sequence shown here is derived from an EMBL/GenBank/DDBJ whole genome shotgun (WGS) entry which is preliminary data.</text>
</comment>
<accession>A0ABS1UDQ5</accession>
<keyword evidence="1" id="KW-0808">Transferase</keyword>
<dbReference type="GO" id="GO:0016301">
    <property type="term" value="F:kinase activity"/>
    <property type="evidence" value="ECO:0007669"/>
    <property type="project" value="UniProtKB-KW"/>
</dbReference>
<feature type="non-terminal residue" evidence="1">
    <location>
        <position position="1"/>
    </location>
</feature>
<gene>
    <name evidence="1" type="ORF">JMJ56_33375</name>
</gene>